<protein>
    <submittedName>
        <fullName evidence="2">Uncharacterized protein</fullName>
    </submittedName>
</protein>
<keyword evidence="3" id="KW-1185">Reference proteome</keyword>
<reference evidence="2 3" key="1">
    <citation type="journal article" date="2018" name="Nat. Ecol. Evol.">
        <title>Pezizomycetes genomes reveal the molecular basis of ectomycorrhizal truffle lifestyle.</title>
        <authorList>
            <person name="Murat C."/>
            <person name="Payen T."/>
            <person name="Noel B."/>
            <person name="Kuo A."/>
            <person name="Morin E."/>
            <person name="Chen J."/>
            <person name="Kohler A."/>
            <person name="Krizsan K."/>
            <person name="Balestrini R."/>
            <person name="Da Silva C."/>
            <person name="Montanini B."/>
            <person name="Hainaut M."/>
            <person name="Levati E."/>
            <person name="Barry K.W."/>
            <person name="Belfiori B."/>
            <person name="Cichocki N."/>
            <person name="Clum A."/>
            <person name="Dockter R.B."/>
            <person name="Fauchery L."/>
            <person name="Guy J."/>
            <person name="Iotti M."/>
            <person name="Le Tacon F."/>
            <person name="Lindquist E.A."/>
            <person name="Lipzen A."/>
            <person name="Malagnac F."/>
            <person name="Mello A."/>
            <person name="Molinier V."/>
            <person name="Miyauchi S."/>
            <person name="Poulain J."/>
            <person name="Riccioni C."/>
            <person name="Rubini A."/>
            <person name="Sitrit Y."/>
            <person name="Splivallo R."/>
            <person name="Traeger S."/>
            <person name="Wang M."/>
            <person name="Zifcakova L."/>
            <person name="Wipf D."/>
            <person name="Zambonelli A."/>
            <person name="Paolocci F."/>
            <person name="Nowrousian M."/>
            <person name="Ottonello S."/>
            <person name="Baldrian P."/>
            <person name="Spatafora J.W."/>
            <person name="Henrissat B."/>
            <person name="Nagy L.G."/>
            <person name="Aury J.M."/>
            <person name="Wincker P."/>
            <person name="Grigoriev I.V."/>
            <person name="Bonfante P."/>
            <person name="Martin F.M."/>
        </authorList>
    </citation>
    <scope>NUCLEOTIDE SEQUENCE [LARGE SCALE GENOMIC DNA]</scope>
    <source>
        <strain evidence="2 3">RN42</strain>
    </source>
</reference>
<evidence type="ECO:0000313" key="3">
    <source>
        <dbReference type="Proteomes" id="UP000275078"/>
    </source>
</evidence>
<gene>
    <name evidence="2" type="ORF">BJ508DRAFT_24392</name>
</gene>
<name>A0A3N4HMU1_ASCIM</name>
<sequence length="260" mass="29159">MIRSRLSHFTTDKLSAKWVPSPLFTPWAHQIRRATTSTTISMGNKTVGHERKKQKDLKRGDQKTSTASTKVEQIVQAGISNTRPSIGPQKRRLRMAKKEETSTDGPEKTVSRLEQDIQMVISNNGFRHERETRSDTTNKKETSDIHKTLSTPKQRTPTSSKSKAPPKPIPHPQATAKGQKASHPATSTPKQDSPTTAKTKHYPGKNDNAGTKSSGKEFPRSSKPKGNKAQEFKVTCLQHTHRILDKYLFPLAPNHWENRS</sequence>
<proteinExistence type="predicted"/>
<accession>A0A3N4HMU1</accession>
<evidence type="ECO:0000256" key="1">
    <source>
        <dbReference type="SAM" id="MobiDB-lite"/>
    </source>
</evidence>
<feature type="compositionally biased region" description="Polar residues" evidence="1">
    <location>
        <begin position="184"/>
        <end position="197"/>
    </location>
</feature>
<feature type="region of interest" description="Disordered" evidence="1">
    <location>
        <begin position="36"/>
        <end position="230"/>
    </location>
</feature>
<organism evidence="2 3">
    <name type="scientific">Ascobolus immersus RN42</name>
    <dbReference type="NCBI Taxonomy" id="1160509"/>
    <lineage>
        <taxon>Eukaryota</taxon>
        <taxon>Fungi</taxon>
        <taxon>Dikarya</taxon>
        <taxon>Ascomycota</taxon>
        <taxon>Pezizomycotina</taxon>
        <taxon>Pezizomycetes</taxon>
        <taxon>Pezizales</taxon>
        <taxon>Ascobolaceae</taxon>
        <taxon>Ascobolus</taxon>
    </lineage>
</organism>
<feature type="compositionally biased region" description="Basic and acidic residues" evidence="1">
    <location>
        <begin position="126"/>
        <end position="147"/>
    </location>
</feature>
<dbReference type="EMBL" id="ML119771">
    <property type="protein sequence ID" value="RPA75135.1"/>
    <property type="molecule type" value="Genomic_DNA"/>
</dbReference>
<dbReference type="AlphaFoldDB" id="A0A3N4HMU1"/>
<feature type="compositionally biased region" description="Basic and acidic residues" evidence="1">
    <location>
        <begin position="96"/>
        <end position="115"/>
    </location>
</feature>
<dbReference type="Proteomes" id="UP000275078">
    <property type="component" value="Unassembled WGS sequence"/>
</dbReference>
<evidence type="ECO:0000313" key="2">
    <source>
        <dbReference type="EMBL" id="RPA75135.1"/>
    </source>
</evidence>